<name>A0A4Z2JGP5_9TELE</name>
<proteinExistence type="predicted"/>
<gene>
    <name evidence="1" type="ORF">EYF80_000415</name>
</gene>
<evidence type="ECO:0000313" key="2">
    <source>
        <dbReference type="Proteomes" id="UP000314294"/>
    </source>
</evidence>
<comment type="caution">
    <text evidence="1">The sequence shown here is derived from an EMBL/GenBank/DDBJ whole genome shotgun (WGS) entry which is preliminary data.</text>
</comment>
<sequence>MLRIALKERGDAVETFESRRLTPPADWCYFLNKEGEQGANMAPRQRVCHSVANARLISRLMSPREEKDVPLLPLSHYCKFSCNYDEKVSD</sequence>
<evidence type="ECO:0000313" key="1">
    <source>
        <dbReference type="EMBL" id="TNN89127.1"/>
    </source>
</evidence>
<accession>A0A4Z2JGP5</accession>
<dbReference type="AlphaFoldDB" id="A0A4Z2JGP5"/>
<protein>
    <submittedName>
        <fullName evidence="1">Uncharacterized protein</fullName>
    </submittedName>
</protein>
<keyword evidence="2" id="KW-1185">Reference proteome</keyword>
<organism evidence="1 2">
    <name type="scientific">Liparis tanakae</name>
    <name type="common">Tanaka's snailfish</name>
    <dbReference type="NCBI Taxonomy" id="230148"/>
    <lineage>
        <taxon>Eukaryota</taxon>
        <taxon>Metazoa</taxon>
        <taxon>Chordata</taxon>
        <taxon>Craniata</taxon>
        <taxon>Vertebrata</taxon>
        <taxon>Euteleostomi</taxon>
        <taxon>Actinopterygii</taxon>
        <taxon>Neopterygii</taxon>
        <taxon>Teleostei</taxon>
        <taxon>Neoteleostei</taxon>
        <taxon>Acanthomorphata</taxon>
        <taxon>Eupercaria</taxon>
        <taxon>Perciformes</taxon>
        <taxon>Cottioidei</taxon>
        <taxon>Cottales</taxon>
        <taxon>Liparidae</taxon>
        <taxon>Liparis</taxon>
    </lineage>
</organism>
<dbReference type="EMBL" id="SRLO01000002">
    <property type="protein sequence ID" value="TNN89127.1"/>
    <property type="molecule type" value="Genomic_DNA"/>
</dbReference>
<reference evidence="1 2" key="1">
    <citation type="submission" date="2019-03" db="EMBL/GenBank/DDBJ databases">
        <title>First draft genome of Liparis tanakae, snailfish: a comprehensive survey of snailfish specific genes.</title>
        <authorList>
            <person name="Kim W."/>
            <person name="Song I."/>
            <person name="Jeong J.-H."/>
            <person name="Kim D."/>
            <person name="Kim S."/>
            <person name="Ryu S."/>
            <person name="Song J.Y."/>
            <person name="Lee S.K."/>
        </authorList>
    </citation>
    <scope>NUCLEOTIDE SEQUENCE [LARGE SCALE GENOMIC DNA]</scope>
    <source>
        <tissue evidence="1">Muscle</tissue>
    </source>
</reference>
<dbReference type="Proteomes" id="UP000314294">
    <property type="component" value="Unassembled WGS sequence"/>
</dbReference>